<name>A0ACC0AL27_CATRO</name>
<dbReference type="Proteomes" id="UP001060085">
    <property type="component" value="Linkage Group LG05"/>
</dbReference>
<accession>A0ACC0AL27</accession>
<evidence type="ECO:0000313" key="2">
    <source>
        <dbReference type="Proteomes" id="UP001060085"/>
    </source>
</evidence>
<dbReference type="EMBL" id="CM044705">
    <property type="protein sequence ID" value="KAI5661296.1"/>
    <property type="molecule type" value="Genomic_DNA"/>
</dbReference>
<reference evidence="2" key="1">
    <citation type="journal article" date="2023" name="Nat. Plants">
        <title>Single-cell RNA sequencing provides a high-resolution roadmap for understanding the multicellular compartmentation of specialized metabolism.</title>
        <authorList>
            <person name="Sun S."/>
            <person name="Shen X."/>
            <person name="Li Y."/>
            <person name="Li Y."/>
            <person name="Wang S."/>
            <person name="Li R."/>
            <person name="Zhang H."/>
            <person name="Shen G."/>
            <person name="Guo B."/>
            <person name="Wei J."/>
            <person name="Xu J."/>
            <person name="St-Pierre B."/>
            <person name="Chen S."/>
            <person name="Sun C."/>
        </authorList>
    </citation>
    <scope>NUCLEOTIDE SEQUENCE [LARGE SCALE GENOMIC DNA]</scope>
</reference>
<keyword evidence="2" id="KW-1185">Reference proteome</keyword>
<gene>
    <name evidence="1" type="ORF">M9H77_20619</name>
</gene>
<organism evidence="1 2">
    <name type="scientific">Catharanthus roseus</name>
    <name type="common">Madagascar periwinkle</name>
    <name type="synonym">Vinca rosea</name>
    <dbReference type="NCBI Taxonomy" id="4058"/>
    <lineage>
        <taxon>Eukaryota</taxon>
        <taxon>Viridiplantae</taxon>
        <taxon>Streptophyta</taxon>
        <taxon>Embryophyta</taxon>
        <taxon>Tracheophyta</taxon>
        <taxon>Spermatophyta</taxon>
        <taxon>Magnoliopsida</taxon>
        <taxon>eudicotyledons</taxon>
        <taxon>Gunneridae</taxon>
        <taxon>Pentapetalae</taxon>
        <taxon>asterids</taxon>
        <taxon>lamiids</taxon>
        <taxon>Gentianales</taxon>
        <taxon>Apocynaceae</taxon>
        <taxon>Rauvolfioideae</taxon>
        <taxon>Vinceae</taxon>
        <taxon>Catharanthinae</taxon>
        <taxon>Catharanthus</taxon>
    </lineage>
</organism>
<comment type="caution">
    <text evidence="1">The sequence shown here is derived from an EMBL/GenBank/DDBJ whole genome shotgun (WGS) entry which is preliminary data.</text>
</comment>
<evidence type="ECO:0000313" key="1">
    <source>
        <dbReference type="EMBL" id="KAI5661296.1"/>
    </source>
</evidence>
<sequence length="509" mass="55159">MENYSYPQSYPDSGNSSPRSREIEFENPPPWEDSQNPPANYKVKFMCSYGGKIHPRPHDNQLAYVGGETKILAVDRNIKFSSMISKLSALCDGESVSFKYQLPGEDLDALISVTNDDDLEHMMNEYDRLYRASPKPARLRLFLFPVNPPQQPPPTVVSARSFGSENEVIKSEKERFVEALNSGPIQTTPPPSAVVVPPPPPHVGNADFLFGLEKGMVPPLPQQQPLPPVMAGKLRDPVSDPALHDHDIPVPGLDDRMMGSDPIQKHIQDLQRLRIEEQQGMYRRKSDDNLAGGFPVGASGEYYVQKVPEKVSQVTVQGTVGVPATGYWGEKPVPGGGVFPTSSLGTDQPVYMVPAPAGPYHPQMVRPMTAGPTSQGYYTVQRMPPEVYRDQQMFNVMTSAVPSSAAAPPGLPSQGQPKVAAYSDGSYGMVRPGSTGMMDNYAAQVAYDNGVGRQVYYTAQGGVMAVPPPQPPQQAAAQYPQGLVGDVKAAALNQEVTGKVVPKATQASV</sequence>
<protein>
    <submittedName>
        <fullName evidence="1">Uncharacterized protein</fullName>
    </submittedName>
</protein>
<proteinExistence type="predicted"/>